<gene>
    <name evidence="2" type="ORF">DK846_12150</name>
</gene>
<dbReference type="NCBIfam" id="TIGR00702">
    <property type="entry name" value="YcaO-type kinase domain"/>
    <property type="match status" value="1"/>
</dbReference>
<name>A0A2V2MW46_9EURY</name>
<dbReference type="Pfam" id="PF02624">
    <property type="entry name" value="YcaO"/>
    <property type="match status" value="1"/>
</dbReference>
<dbReference type="NCBIfam" id="TIGR03266">
    <property type="entry name" value="methan_mark_1"/>
    <property type="match status" value="1"/>
</dbReference>
<dbReference type="AlphaFoldDB" id="A0A2V2MW46"/>
<keyword evidence="3" id="KW-1185">Reference proteome</keyword>
<evidence type="ECO:0000259" key="1">
    <source>
        <dbReference type="PROSITE" id="PS51664"/>
    </source>
</evidence>
<dbReference type="EMBL" id="QGMY01000008">
    <property type="protein sequence ID" value="PWR71599.1"/>
    <property type="molecule type" value="Genomic_DNA"/>
</dbReference>
<proteinExistence type="predicted"/>
<dbReference type="PANTHER" id="PTHR37809:SF1">
    <property type="entry name" value="RIBOSOMAL PROTEIN S12 METHYLTHIOTRANSFERASE ACCESSORY FACTOR YCAO"/>
    <property type="match status" value="1"/>
</dbReference>
<feature type="domain" description="YcaO" evidence="1">
    <location>
        <begin position="70"/>
        <end position="406"/>
    </location>
</feature>
<dbReference type="Proteomes" id="UP000245657">
    <property type="component" value="Unassembled WGS sequence"/>
</dbReference>
<dbReference type="GeneID" id="97550243"/>
<accession>A0A2V2MW46</accession>
<dbReference type="PROSITE" id="PS51664">
    <property type="entry name" value="YCAO"/>
    <property type="match status" value="1"/>
</dbReference>
<sequence length="406" mass="44822">MKLASCRKRYQQETHRTKSPEETYAIIKDLVVPAGITRVADITGLDRLGIPVFSCIRPDAAEGSISVYNGKGATEMAARVSAIMEGLERYSAEMHDRLPVMGTIDQMADGRDLIDPTELILPKGVDLTFPIPWFSASDIMQESDVLVPAHAIFHPVHRSMGQLFRTSTNGIASGNTLEEAVFHGLCEIIERDAWSLAEAVNRGGPVISGIENQTILSLLNRFKEAGVEIILRDISSEIGLPTVAAVADDVTLRDPTLLCIGMGTHAVPEIAILRALTEAAQSRATQIHGAREDTQDSHMKRQIGYDRTKRLNKKWFETGHTIDFSEMYAFRSEDFLDDIAYTLRELKKAGINHVLVTDLTRPEIGIPVVRVIVPGLEHFAMDPERIGNRCRSARRNYLPGSKPASA</sequence>
<dbReference type="Gene3D" id="3.30.1330.230">
    <property type="match status" value="2"/>
</dbReference>
<reference evidence="2 3" key="1">
    <citation type="submission" date="2018-05" db="EMBL/GenBank/DDBJ databases">
        <title>Draft genome of Methanospirillum lacunae Ki8-1.</title>
        <authorList>
            <person name="Dueholm M.S."/>
            <person name="Nielsen P.H."/>
            <person name="Bakmann L.F."/>
            <person name="Otzen D.E."/>
        </authorList>
    </citation>
    <scope>NUCLEOTIDE SEQUENCE [LARGE SCALE GENOMIC DNA]</scope>
    <source>
        <strain evidence="2 3">Ki8-1</strain>
    </source>
</reference>
<evidence type="ECO:0000313" key="2">
    <source>
        <dbReference type="EMBL" id="PWR71599.1"/>
    </source>
</evidence>
<dbReference type="InterPro" id="IPR003776">
    <property type="entry name" value="YcaO-like_dom"/>
</dbReference>
<comment type="caution">
    <text evidence="2">The sequence shown here is derived from an EMBL/GenBank/DDBJ whole genome shotgun (WGS) entry which is preliminary data.</text>
</comment>
<protein>
    <submittedName>
        <fullName evidence="2">YcaO-related McrA-glycine thioamidation protein</fullName>
    </submittedName>
</protein>
<dbReference type="InterPro" id="IPR017667">
    <property type="entry name" value="Methan_mark_1"/>
</dbReference>
<dbReference type="OrthoDB" id="7433at2157"/>
<dbReference type="RefSeq" id="WP_109969218.1">
    <property type="nucleotide sequence ID" value="NZ_CP176093.1"/>
</dbReference>
<evidence type="ECO:0000313" key="3">
    <source>
        <dbReference type="Proteomes" id="UP000245657"/>
    </source>
</evidence>
<organism evidence="2 3">
    <name type="scientific">Methanospirillum lacunae</name>
    <dbReference type="NCBI Taxonomy" id="668570"/>
    <lineage>
        <taxon>Archaea</taxon>
        <taxon>Methanobacteriati</taxon>
        <taxon>Methanobacteriota</taxon>
        <taxon>Stenosarchaea group</taxon>
        <taxon>Methanomicrobia</taxon>
        <taxon>Methanomicrobiales</taxon>
        <taxon>Methanospirillaceae</taxon>
        <taxon>Methanospirillum</taxon>
    </lineage>
</organism>
<dbReference type="PANTHER" id="PTHR37809">
    <property type="entry name" value="RIBOSOMAL PROTEIN S12 METHYLTHIOTRANSFERASE ACCESSORY FACTOR YCAO"/>
    <property type="match status" value="1"/>
</dbReference>